<evidence type="ECO:0008006" key="3">
    <source>
        <dbReference type="Google" id="ProtNLM"/>
    </source>
</evidence>
<dbReference type="EMBL" id="CP134145">
    <property type="protein sequence ID" value="WNC72522.1"/>
    <property type="molecule type" value="Genomic_DNA"/>
</dbReference>
<accession>A0ABY9TUJ4</accession>
<sequence>MTKTFTVSTTHAAHFLATHGKMENWTYKLQDNRRGKSFKAIGIIPTQTRGGKVFYNAEDIKQVAEAVKLNHIAAQPFVKLFH</sequence>
<evidence type="ECO:0000313" key="1">
    <source>
        <dbReference type="EMBL" id="WNC72522.1"/>
    </source>
</evidence>
<gene>
    <name evidence="1" type="ORF">RGQ13_00685</name>
</gene>
<name>A0ABY9TUJ4_9GAMM</name>
<protein>
    <recommendedName>
        <fullName evidence="3">HTH merR-type domain-containing protein</fullName>
    </recommendedName>
</protein>
<dbReference type="RefSeq" id="WP_348391639.1">
    <property type="nucleotide sequence ID" value="NZ_CP134145.1"/>
</dbReference>
<dbReference type="Proteomes" id="UP001258994">
    <property type="component" value="Chromosome"/>
</dbReference>
<organism evidence="1 2">
    <name type="scientific">Thalassotalea psychrophila</name>
    <dbReference type="NCBI Taxonomy" id="3065647"/>
    <lineage>
        <taxon>Bacteria</taxon>
        <taxon>Pseudomonadati</taxon>
        <taxon>Pseudomonadota</taxon>
        <taxon>Gammaproteobacteria</taxon>
        <taxon>Alteromonadales</taxon>
        <taxon>Colwelliaceae</taxon>
        <taxon>Thalassotalea</taxon>
    </lineage>
</organism>
<keyword evidence="2" id="KW-1185">Reference proteome</keyword>
<reference evidence="2" key="1">
    <citation type="submission" date="2023-09" db="EMBL/GenBank/DDBJ databases">
        <authorList>
            <person name="Li S."/>
            <person name="Li X."/>
            <person name="Zhang C."/>
            <person name="Zhao Z."/>
        </authorList>
    </citation>
    <scope>NUCLEOTIDE SEQUENCE [LARGE SCALE GENOMIC DNA]</scope>
    <source>
        <strain evidence="2">SQ149</strain>
    </source>
</reference>
<evidence type="ECO:0000313" key="2">
    <source>
        <dbReference type="Proteomes" id="UP001258994"/>
    </source>
</evidence>
<proteinExistence type="predicted"/>